<evidence type="ECO:0000313" key="1">
    <source>
        <dbReference type="EMBL" id="JAH44158.1"/>
    </source>
</evidence>
<accession>A0A0E9SUC3</accession>
<reference evidence="1" key="2">
    <citation type="journal article" date="2015" name="Fish Shellfish Immunol.">
        <title>Early steps in the European eel (Anguilla anguilla)-Vibrio vulnificus interaction in the gills: Role of the RtxA13 toxin.</title>
        <authorList>
            <person name="Callol A."/>
            <person name="Pajuelo D."/>
            <person name="Ebbesson L."/>
            <person name="Teles M."/>
            <person name="MacKenzie S."/>
            <person name="Amaro C."/>
        </authorList>
    </citation>
    <scope>NUCLEOTIDE SEQUENCE</scope>
</reference>
<sequence length="40" mass="4645">MLIFVLRYSVVGQPKVSLFNFLLPHLAPWSHRFTVTSQLT</sequence>
<protein>
    <submittedName>
        <fullName evidence="1">Uncharacterized protein</fullName>
    </submittedName>
</protein>
<name>A0A0E9SUC3_ANGAN</name>
<dbReference type="AlphaFoldDB" id="A0A0E9SUC3"/>
<proteinExistence type="predicted"/>
<organism evidence="1">
    <name type="scientific">Anguilla anguilla</name>
    <name type="common">European freshwater eel</name>
    <name type="synonym">Muraena anguilla</name>
    <dbReference type="NCBI Taxonomy" id="7936"/>
    <lineage>
        <taxon>Eukaryota</taxon>
        <taxon>Metazoa</taxon>
        <taxon>Chordata</taxon>
        <taxon>Craniata</taxon>
        <taxon>Vertebrata</taxon>
        <taxon>Euteleostomi</taxon>
        <taxon>Actinopterygii</taxon>
        <taxon>Neopterygii</taxon>
        <taxon>Teleostei</taxon>
        <taxon>Anguilliformes</taxon>
        <taxon>Anguillidae</taxon>
        <taxon>Anguilla</taxon>
    </lineage>
</organism>
<reference evidence="1" key="1">
    <citation type="submission" date="2014-11" db="EMBL/GenBank/DDBJ databases">
        <authorList>
            <person name="Amaro Gonzalez C."/>
        </authorList>
    </citation>
    <scope>NUCLEOTIDE SEQUENCE</scope>
</reference>
<dbReference type="EMBL" id="GBXM01064419">
    <property type="protein sequence ID" value="JAH44158.1"/>
    <property type="molecule type" value="Transcribed_RNA"/>
</dbReference>